<dbReference type="Pfam" id="PF03466">
    <property type="entry name" value="LysR_substrate"/>
    <property type="match status" value="1"/>
</dbReference>
<dbReference type="PANTHER" id="PTHR30537">
    <property type="entry name" value="HTH-TYPE TRANSCRIPTIONAL REGULATOR"/>
    <property type="match status" value="1"/>
</dbReference>
<evidence type="ECO:0000256" key="3">
    <source>
        <dbReference type="ARBA" id="ARBA00023125"/>
    </source>
</evidence>
<dbReference type="Pfam" id="PF00126">
    <property type="entry name" value="HTH_1"/>
    <property type="match status" value="1"/>
</dbReference>
<dbReference type="PANTHER" id="PTHR30537:SF5">
    <property type="entry name" value="HTH-TYPE TRANSCRIPTIONAL ACTIVATOR TTDR-RELATED"/>
    <property type="match status" value="1"/>
</dbReference>
<dbReference type="InterPro" id="IPR000847">
    <property type="entry name" value="LysR_HTH_N"/>
</dbReference>
<sequence length="302" mass="34430">MNSTEYGQLLIFQTIAKEGSISACARALSISVPAVSKALRQLENRLGVPLFQRSTRKIQLTETGVQLLEQTVQAVDTLSQAFENAKTLAQTPTGTVRITVSQVAFSLILQPVYAEFRERYPHIVLDISINNATVNLIDEQFDLGIRFGNHLEEGIVARRLTGEIREGLFISPQYAQKFGTPRTLADLAHHQLIGYRFITANRFHPLTLMENGQPHTIEMPMSLILNDSEMAIDAIRQGFGIGRIFEPQYERLESKIDLLPVLKKHWQTFQPMYLYYQPKSQKVKRVQVLIEFLQEKMEELGW</sequence>
<keyword evidence="3" id="KW-0238">DNA-binding</keyword>
<dbReference type="SUPFAM" id="SSF53850">
    <property type="entry name" value="Periplasmic binding protein-like II"/>
    <property type="match status" value="1"/>
</dbReference>
<evidence type="ECO:0000259" key="5">
    <source>
        <dbReference type="PROSITE" id="PS50931"/>
    </source>
</evidence>
<gene>
    <name evidence="6" type="ORF">SAMN02910354_02005</name>
</gene>
<evidence type="ECO:0000256" key="4">
    <source>
        <dbReference type="ARBA" id="ARBA00023163"/>
    </source>
</evidence>
<dbReference type="PROSITE" id="PS50931">
    <property type="entry name" value="HTH_LYSR"/>
    <property type="match status" value="1"/>
</dbReference>
<dbReference type="InterPro" id="IPR036390">
    <property type="entry name" value="WH_DNA-bd_sf"/>
</dbReference>
<feature type="domain" description="HTH lysR-type" evidence="5">
    <location>
        <begin position="1"/>
        <end position="61"/>
    </location>
</feature>
<dbReference type="Gene3D" id="3.40.190.290">
    <property type="match status" value="1"/>
</dbReference>
<protein>
    <submittedName>
        <fullName evidence="6">Transcriptional regulator, LysR family</fullName>
    </submittedName>
</protein>
<dbReference type="InterPro" id="IPR005119">
    <property type="entry name" value="LysR_subst-bd"/>
</dbReference>
<keyword evidence="7" id="KW-1185">Reference proteome</keyword>
<evidence type="ECO:0000313" key="6">
    <source>
        <dbReference type="EMBL" id="SCY25297.1"/>
    </source>
</evidence>
<evidence type="ECO:0000256" key="2">
    <source>
        <dbReference type="ARBA" id="ARBA00023015"/>
    </source>
</evidence>
<dbReference type="PRINTS" id="PR00039">
    <property type="entry name" value="HTHLYSR"/>
</dbReference>
<evidence type="ECO:0000256" key="1">
    <source>
        <dbReference type="ARBA" id="ARBA00009437"/>
    </source>
</evidence>
<dbReference type="RefSeq" id="WP_090656645.1">
    <property type="nucleotide sequence ID" value="NZ_CP015031.1"/>
</dbReference>
<dbReference type="InterPro" id="IPR036388">
    <property type="entry name" value="WH-like_DNA-bd_sf"/>
</dbReference>
<evidence type="ECO:0000313" key="7">
    <source>
        <dbReference type="Proteomes" id="UP000199588"/>
    </source>
</evidence>
<dbReference type="EMBL" id="FMUQ01000020">
    <property type="protein sequence ID" value="SCY25297.1"/>
    <property type="molecule type" value="Genomic_DNA"/>
</dbReference>
<comment type="similarity">
    <text evidence="1">Belongs to the LysR transcriptional regulatory family.</text>
</comment>
<keyword evidence="4" id="KW-0804">Transcription</keyword>
<dbReference type="InterPro" id="IPR058163">
    <property type="entry name" value="LysR-type_TF_proteobact-type"/>
</dbReference>
<dbReference type="Gene3D" id="1.10.10.10">
    <property type="entry name" value="Winged helix-like DNA-binding domain superfamily/Winged helix DNA-binding domain"/>
    <property type="match status" value="1"/>
</dbReference>
<comment type="caution">
    <text evidence="6">The sequence shown here is derived from an EMBL/GenBank/DDBJ whole genome shotgun (WGS) entry which is preliminary data.</text>
</comment>
<reference evidence="6 7" key="1">
    <citation type="submission" date="2016-10" db="EMBL/GenBank/DDBJ databases">
        <authorList>
            <person name="Varghese N."/>
            <person name="Submissions S."/>
        </authorList>
    </citation>
    <scope>NUCLEOTIDE SEQUENCE [LARGE SCALE GENOMIC DNA]</scope>
    <source>
        <strain evidence="6 7">DSM 22022</strain>
    </source>
</reference>
<name>A0A1G5EEC5_9PAST</name>
<accession>A0A1G5EEC5</accession>
<dbReference type="Proteomes" id="UP000199588">
    <property type="component" value="Unassembled WGS sequence"/>
</dbReference>
<dbReference type="SUPFAM" id="SSF46785">
    <property type="entry name" value="Winged helix' DNA-binding domain"/>
    <property type="match status" value="1"/>
</dbReference>
<proteinExistence type="inferred from homology"/>
<organism evidence="6 7">
    <name type="scientific">Basfia succiniciproducens</name>
    <dbReference type="NCBI Taxonomy" id="653940"/>
    <lineage>
        <taxon>Bacteria</taxon>
        <taxon>Pseudomonadati</taxon>
        <taxon>Pseudomonadota</taxon>
        <taxon>Gammaproteobacteria</taxon>
        <taxon>Pasteurellales</taxon>
        <taxon>Pasteurellaceae</taxon>
        <taxon>Basfia</taxon>
    </lineage>
</organism>
<keyword evidence="2" id="KW-0805">Transcription regulation</keyword>